<evidence type="ECO:0000313" key="1">
    <source>
        <dbReference type="EnsemblMetazoa" id="CLYHEMP008843.1"/>
    </source>
</evidence>
<keyword evidence="2" id="KW-1185">Reference proteome</keyword>
<dbReference type="AlphaFoldDB" id="A0A7M5V2Y9"/>
<name>A0A7M5V2Y9_9CNID</name>
<protein>
    <submittedName>
        <fullName evidence="1">Uncharacterized protein</fullName>
    </submittedName>
</protein>
<proteinExistence type="predicted"/>
<organism evidence="1 2">
    <name type="scientific">Clytia hemisphaerica</name>
    <dbReference type="NCBI Taxonomy" id="252671"/>
    <lineage>
        <taxon>Eukaryota</taxon>
        <taxon>Metazoa</taxon>
        <taxon>Cnidaria</taxon>
        <taxon>Hydrozoa</taxon>
        <taxon>Hydroidolina</taxon>
        <taxon>Leptothecata</taxon>
        <taxon>Obeliida</taxon>
        <taxon>Clytiidae</taxon>
        <taxon>Clytia</taxon>
    </lineage>
</organism>
<sequence>MQGKKISNGSFISFLLINFLQRNHYALCGRILSTTDQADVSKDSNVTIEWTLLPLHQEKADWLTIYHQADENQIIQPVWDDIKGVTKFGKQKFNDKISINVGQNNQVVLHIVEIKESMAIYLTVVFIDKKTGEIQGGPLYSKTKILVFEADKIKKDTLAQKFTEFYPQYEVSFDIKPVSRVSQWANILHVTQGEDNVNYGDRNPAVWFWGSSYRLHICSAINGDKTHCYNTIAELPTNRYTRVNIKQDEDANGVFFFTVRLDGIEVYRVQNNQTQIFQNVKFYQSNPWYPPANALIGNVKVTTMKC</sequence>
<reference evidence="1" key="1">
    <citation type="submission" date="2021-01" db="UniProtKB">
        <authorList>
            <consortium name="EnsemblMetazoa"/>
        </authorList>
    </citation>
    <scope>IDENTIFICATION</scope>
</reference>
<dbReference type="Proteomes" id="UP000594262">
    <property type="component" value="Unplaced"/>
</dbReference>
<evidence type="ECO:0000313" key="2">
    <source>
        <dbReference type="Proteomes" id="UP000594262"/>
    </source>
</evidence>
<dbReference type="EnsemblMetazoa" id="CLYHEMT008843.1">
    <property type="protein sequence ID" value="CLYHEMP008843.1"/>
    <property type="gene ID" value="CLYHEMG008843"/>
</dbReference>
<accession>A0A7M5V2Y9</accession>
<dbReference type="OrthoDB" id="10634754at2759"/>